<accession>A0A6J6R344</accession>
<evidence type="ECO:0000256" key="6">
    <source>
        <dbReference type="ARBA" id="ARBA00023002"/>
    </source>
</evidence>
<dbReference type="InterPro" id="IPR000965">
    <property type="entry name" value="GPR_dom"/>
</dbReference>
<evidence type="ECO:0000256" key="3">
    <source>
        <dbReference type="ARBA" id="ARBA00022605"/>
    </source>
</evidence>
<dbReference type="NCBIfam" id="NF001221">
    <property type="entry name" value="PRK00197.1"/>
    <property type="match status" value="1"/>
</dbReference>
<evidence type="ECO:0000256" key="4">
    <source>
        <dbReference type="ARBA" id="ARBA00022650"/>
    </source>
</evidence>
<evidence type="ECO:0000256" key="5">
    <source>
        <dbReference type="ARBA" id="ARBA00022857"/>
    </source>
</evidence>
<protein>
    <recommendedName>
        <fullName evidence="2">glutamate-5-semialdehyde dehydrogenase</fullName>
        <ecNumber evidence="2">1.2.1.41</ecNumber>
    </recommendedName>
</protein>
<dbReference type="InterPro" id="IPR016161">
    <property type="entry name" value="Ald_DH/histidinol_DH"/>
</dbReference>
<dbReference type="PANTHER" id="PTHR11063">
    <property type="entry name" value="GLUTAMATE SEMIALDEHYDE DEHYDROGENASE"/>
    <property type="match status" value="1"/>
</dbReference>
<evidence type="ECO:0000256" key="1">
    <source>
        <dbReference type="ARBA" id="ARBA00004985"/>
    </source>
</evidence>
<dbReference type="FunFam" id="3.40.309.10:FF:000006">
    <property type="entry name" value="Gamma-glutamyl phosphate reductase"/>
    <property type="match status" value="1"/>
</dbReference>
<dbReference type="GO" id="GO:0004350">
    <property type="term" value="F:glutamate-5-semialdehyde dehydrogenase activity"/>
    <property type="evidence" value="ECO:0007669"/>
    <property type="project" value="UniProtKB-EC"/>
</dbReference>
<dbReference type="Pfam" id="PF00171">
    <property type="entry name" value="Aldedh"/>
    <property type="match status" value="1"/>
</dbReference>
<dbReference type="EMBL" id="CAEZXR010000205">
    <property type="protein sequence ID" value="CAB4715958.1"/>
    <property type="molecule type" value="Genomic_DNA"/>
</dbReference>
<sequence>MSTSQDVVTLAGRARAASHDLALATRAQKDAALLAMAAALIERRDEVLAANAEDVDRAEAAGTPPHIVDRLRLTPDRVESMAQGLRDVAGLADPVGEVVRGSTLANGLELRQVRVPFGVVGMIYEARPNVTVDAAGICLKSGNAVLLRGSSSAASSNTALVGVLRDAIAAAGLDPEVVQRVPADSHDSVKALMRARGHVDVLIPRGGAGRIRTVVEESTVPVLETGVGNCHVYVDAAADLDMALAIVLNSKTHRTSVCNSAESLLVHAGVADLFVPRVVAALHDAGVTLHGDATFAAYDGVLPATDDDWATEYLSLDLAAAVVDSLDDAIAHIRRWSSQHTEAIVTSDQRAARRFTAAVDSAAVLVNASTRFTDGGEFGFGAEIGISTQKLHARGPMGLPEMTSTKYVVTGDGHVR</sequence>
<dbReference type="UniPathway" id="UPA00098">
    <property type="reaction ID" value="UER00360"/>
</dbReference>
<keyword evidence="6" id="KW-0560">Oxidoreductase</keyword>
<dbReference type="PIRSF" id="PIRSF000151">
    <property type="entry name" value="GPR"/>
    <property type="match status" value="1"/>
</dbReference>
<dbReference type="SUPFAM" id="SSF53720">
    <property type="entry name" value="ALDH-like"/>
    <property type="match status" value="1"/>
</dbReference>
<dbReference type="GO" id="GO:0055129">
    <property type="term" value="P:L-proline biosynthetic process"/>
    <property type="evidence" value="ECO:0007669"/>
    <property type="project" value="UniProtKB-UniPathway"/>
</dbReference>
<name>A0A6J6R344_9ZZZZ</name>
<dbReference type="InterPro" id="IPR012134">
    <property type="entry name" value="Glu-5-SA_DH"/>
</dbReference>
<keyword evidence="5" id="KW-0521">NADP</keyword>
<dbReference type="PANTHER" id="PTHR11063:SF8">
    <property type="entry name" value="DELTA-1-PYRROLINE-5-CARBOXYLATE SYNTHASE"/>
    <property type="match status" value="1"/>
</dbReference>
<comment type="pathway">
    <text evidence="1">Amino-acid biosynthesis; L-proline biosynthesis; L-glutamate 5-semialdehyde from L-glutamate: step 2/2.</text>
</comment>
<dbReference type="HAMAP" id="MF_00412">
    <property type="entry name" value="ProA"/>
    <property type="match status" value="1"/>
</dbReference>
<reference evidence="9" key="1">
    <citation type="submission" date="2020-05" db="EMBL/GenBank/DDBJ databases">
        <authorList>
            <person name="Chiriac C."/>
            <person name="Salcher M."/>
            <person name="Ghai R."/>
            <person name="Kavagutti S V."/>
        </authorList>
    </citation>
    <scope>NUCLEOTIDE SEQUENCE</scope>
</reference>
<dbReference type="InterPro" id="IPR016163">
    <property type="entry name" value="Ald_DH_C"/>
</dbReference>
<evidence type="ECO:0000256" key="2">
    <source>
        <dbReference type="ARBA" id="ARBA00013002"/>
    </source>
</evidence>
<feature type="domain" description="Aldehyde dehydrogenase" evidence="8">
    <location>
        <begin position="3"/>
        <end position="284"/>
    </location>
</feature>
<comment type="catalytic activity">
    <reaction evidence="7">
        <text>L-glutamate 5-semialdehyde + phosphate + NADP(+) = L-glutamyl 5-phosphate + NADPH + H(+)</text>
        <dbReference type="Rhea" id="RHEA:19541"/>
        <dbReference type="ChEBI" id="CHEBI:15378"/>
        <dbReference type="ChEBI" id="CHEBI:43474"/>
        <dbReference type="ChEBI" id="CHEBI:57783"/>
        <dbReference type="ChEBI" id="CHEBI:58066"/>
        <dbReference type="ChEBI" id="CHEBI:58274"/>
        <dbReference type="ChEBI" id="CHEBI:58349"/>
        <dbReference type="EC" id="1.2.1.41"/>
    </reaction>
</comment>
<dbReference type="NCBIfam" id="TIGR00407">
    <property type="entry name" value="proA"/>
    <property type="match status" value="1"/>
</dbReference>
<dbReference type="InterPro" id="IPR016162">
    <property type="entry name" value="Ald_DH_N"/>
</dbReference>
<organism evidence="9">
    <name type="scientific">freshwater metagenome</name>
    <dbReference type="NCBI Taxonomy" id="449393"/>
    <lineage>
        <taxon>unclassified sequences</taxon>
        <taxon>metagenomes</taxon>
        <taxon>ecological metagenomes</taxon>
    </lineage>
</organism>
<dbReference type="CDD" id="cd07079">
    <property type="entry name" value="ALDH_F18-19_ProA-GPR"/>
    <property type="match status" value="1"/>
</dbReference>
<dbReference type="AlphaFoldDB" id="A0A6J6R344"/>
<evidence type="ECO:0000256" key="7">
    <source>
        <dbReference type="ARBA" id="ARBA00049024"/>
    </source>
</evidence>
<dbReference type="GO" id="GO:0050661">
    <property type="term" value="F:NADP binding"/>
    <property type="evidence" value="ECO:0007669"/>
    <property type="project" value="InterPro"/>
</dbReference>
<keyword evidence="4" id="KW-0641">Proline biosynthesis</keyword>
<dbReference type="InterPro" id="IPR015590">
    <property type="entry name" value="Aldehyde_DH_dom"/>
</dbReference>
<evidence type="ECO:0000259" key="8">
    <source>
        <dbReference type="Pfam" id="PF00171"/>
    </source>
</evidence>
<keyword evidence="3" id="KW-0028">Amino-acid biosynthesis</keyword>
<gene>
    <name evidence="9" type="ORF">UFOPK2579_01694</name>
</gene>
<proteinExistence type="inferred from homology"/>
<dbReference type="Gene3D" id="3.40.605.10">
    <property type="entry name" value="Aldehyde Dehydrogenase, Chain A, domain 1"/>
    <property type="match status" value="1"/>
</dbReference>
<evidence type="ECO:0000313" key="9">
    <source>
        <dbReference type="EMBL" id="CAB4715958.1"/>
    </source>
</evidence>
<dbReference type="Gene3D" id="3.40.309.10">
    <property type="entry name" value="Aldehyde Dehydrogenase, Chain A, domain 2"/>
    <property type="match status" value="1"/>
</dbReference>
<dbReference type="EC" id="1.2.1.41" evidence="2"/>
<dbReference type="PROSITE" id="PS01223">
    <property type="entry name" value="PROA"/>
    <property type="match status" value="1"/>
</dbReference>
<dbReference type="InterPro" id="IPR020593">
    <property type="entry name" value="G-glutamylP_reductase_CS"/>
</dbReference>